<proteinExistence type="predicted"/>
<dbReference type="AlphaFoldDB" id="A0A316DSL4"/>
<evidence type="ECO:0000313" key="2">
    <source>
        <dbReference type="EMBL" id="PWK09006.1"/>
    </source>
</evidence>
<protein>
    <submittedName>
        <fullName evidence="2">Uncharacterized protein</fullName>
    </submittedName>
</protein>
<sequence length="165" mass="19504">MLKCDLVSSPLGKEVLRLQNLEQKVSEQEKEIEQLKQQVEELTWFFRRLTVSKLSDPKYPYWNWLLERNVSEEKMTLSEIIMLIFKTRYEQREIPARFRKERYEVYSDRLFSDQVPSLQEVQETIASVLDINNDLVNELLASMKDQGIMVDLCSQLLSQAPPSTE</sequence>
<name>A0A316DSL4_9BACL</name>
<evidence type="ECO:0000313" key="3">
    <source>
        <dbReference type="Proteomes" id="UP000245634"/>
    </source>
</evidence>
<comment type="caution">
    <text evidence="2">The sequence shown here is derived from an EMBL/GenBank/DDBJ whole genome shotgun (WGS) entry which is preliminary data.</text>
</comment>
<dbReference type="EMBL" id="QGGL01000014">
    <property type="protein sequence ID" value="PWK09006.1"/>
    <property type="molecule type" value="Genomic_DNA"/>
</dbReference>
<organism evidence="2 3">
    <name type="scientific">Tumebacillus permanentifrigoris</name>
    <dbReference type="NCBI Taxonomy" id="378543"/>
    <lineage>
        <taxon>Bacteria</taxon>
        <taxon>Bacillati</taxon>
        <taxon>Bacillota</taxon>
        <taxon>Bacilli</taxon>
        <taxon>Bacillales</taxon>
        <taxon>Alicyclobacillaceae</taxon>
        <taxon>Tumebacillus</taxon>
    </lineage>
</organism>
<reference evidence="2 3" key="1">
    <citation type="submission" date="2018-05" db="EMBL/GenBank/DDBJ databases">
        <title>Genomic Encyclopedia of Type Strains, Phase IV (KMG-IV): sequencing the most valuable type-strain genomes for metagenomic binning, comparative biology and taxonomic classification.</title>
        <authorList>
            <person name="Goeker M."/>
        </authorList>
    </citation>
    <scope>NUCLEOTIDE SEQUENCE [LARGE SCALE GENOMIC DNA]</scope>
    <source>
        <strain evidence="2 3">DSM 18773</strain>
    </source>
</reference>
<evidence type="ECO:0000256" key="1">
    <source>
        <dbReference type="SAM" id="Coils"/>
    </source>
</evidence>
<keyword evidence="3" id="KW-1185">Reference proteome</keyword>
<feature type="coiled-coil region" evidence="1">
    <location>
        <begin position="11"/>
        <end position="45"/>
    </location>
</feature>
<keyword evidence="1" id="KW-0175">Coiled coil</keyword>
<dbReference type="Proteomes" id="UP000245634">
    <property type="component" value="Unassembled WGS sequence"/>
</dbReference>
<accession>A0A316DSL4</accession>
<gene>
    <name evidence="2" type="ORF">C7459_11472</name>
</gene>